<evidence type="ECO:0000313" key="2">
    <source>
        <dbReference type="EMBL" id="KAG5163762.1"/>
    </source>
</evidence>
<feature type="compositionally biased region" description="Polar residues" evidence="1">
    <location>
        <begin position="432"/>
        <end position="443"/>
    </location>
</feature>
<dbReference type="EMBL" id="JAFIQS010000014">
    <property type="protein sequence ID" value="KAG5163762.1"/>
    <property type="molecule type" value="Genomic_DNA"/>
</dbReference>
<gene>
    <name evidence="2" type="ORF">JR316_011553</name>
</gene>
<accession>A0A8H7XMV0</accession>
<dbReference type="AlphaFoldDB" id="A0A8H7XMV0"/>
<name>A0A8H7XMV0_PSICU</name>
<feature type="region of interest" description="Disordered" evidence="1">
    <location>
        <begin position="264"/>
        <end position="343"/>
    </location>
</feature>
<organism evidence="2">
    <name type="scientific">Psilocybe cubensis</name>
    <name type="common">Psychedelic mushroom</name>
    <name type="synonym">Stropharia cubensis</name>
    <dbReference type="NCBI Taxonomy" id="181762"/>
    <lineage>
        <taxon>Eukaryota</taxon>
        <taxon>Fungi</taxon>
        <taxon>Dikarya</taxon>
        <taxon>Basidiomycota</taxon>
        <taxon>Agaricomycotina</taxon>
        <taxon>Agaricomycetes</taxon>
        <taxon>Agaricomycetidae</taxon>
        <taxon>Agaricales</taxon>
        <taxon>Agaricineae</taxon>
        <taxon>Strophariaceae</taxon>
        <taxon>Psilocybe</taxon>
    </lineage>
</organism>
<feature type="compositionally biased region" description="Low complexity" evidence="1">
    <location>
        <begin position="267"/>
        <end position="280"/>
    </location>
</feature>
<feature type="compositionally biased region" description="Polar residues" evidence="1">
    <location>
        <begin position="188"/>
        <end position="198"/>
    </location>
</feature>
<feature type="region of interest" description="Disordered" evidence="1">
    <location>
        <begin position="1"/>
        <end position="39"/>
    </location>
</feature>
<feature type="region of interest" description="Disordered" evidence="1">
    <location>
        <begin position="113"/>
        <end position="138"/>
    </location>
</feature>
<feature type="compositionally biased region" description="Polar residues" evidence="1">
    <location>
        <begin position="400"/>
        <end position="415"/>
    </location>
</feature>
<feature type="compositionally biased region" description="Basic and acidic residues" evidence="1">
    <location>
        <begin position="418"/>
        <end position="430"/>
    </location>
</feature>
<feature type="region of interest" description="Disordered" evidence="1">
    <location>
        <begin position="387"/>
        <end position="488"/>
    </location>
</feature>
<feature type="compositionally biased region" description="Basic and acidic residues" evidence="1">
    <location>
        <begin position="150"/>
        <end position="172"/>
    </location>
</feature>
<proteinExistence type="predicted"/>
<sequence length="488" mass="53986">MNADTYGRKSPSGQSHDYDQRMAVASSSSASSSRLEGDDMAHIPGSADCLCSACHLSRDVFPRRQDGKIELPNPILVASHKFGGRHRSVRATAHTMSQTDPMRLRIDAELREPNPRGFSQLSGPGVPANLPESQLSFPPSIRTFKMSEADLVKTERSQTPVPERHTAKDRARQSKKASSQPKSKRSWPTFSNAPANKNRSSSRSSIGHSDPEFQNPYAEIVSHTATPSSGAGRHTSWPDPYENAVEETFPQLFDSRVGLGIRGLNQSESSTSSRAISNSSGPDGISGQMSKSSSAISHGNERKTQSSPSPRNVHFPGRYDQTTSSLPASERPSTPREINSIEDPLRVIRFNSCQNPQPSTCVPRNNVGEVVQGRSQIRLSPEQIPTGTLRFQDPLMPESFPTSVAKSRESSTSFQLRWDSDEEKKEEEQPVFRQSTYPSTSTVPRDASVVQVKWDSERKRRQGYFSQEGVEKSPFRHYNKSSDFDPNP</sequence>
<reference evidence="2" key="1">
    <citation type="submission" date="2021-02" db="EMBL/GenBank/DDBJ databases">
        <title>Psilocybe cubensis genome.</title>
        <authorList>
            <person name="Mckernan K.J."/>
            <person name="Crawford S."/>
            <person name="Trippe A."/>
            <person name="Kane L.T."/>
            <person name="Mclaughlin S."/>
        </authorList>
    </citation>
    <scope>NUCLEOTIDE SEQUENCE [LARGE SCALE GENOMIC DNA]</scope>
    <source>
        <strain evidence="2">MGC-MH-2018</strain>
    </source>
</reference>
<comment type="caution">
    <text evidence="2">The sequence shown here is derived from an EMBL/GenBank/DDBJ whole genome shotgun (WGS) entry which is preliminary data.</text>
</comment>
<feature type="region of interest" description="Disordered" evidence="1">
    <location>
        <begin position="150"/>
        <end position="213"/>
    </location>
</feature>
<protein>
    <submittedName>
        <fullName evidence="2">Uncharacterized protein</fullName>
    </submittedName>
</protein>
<evidence type="ECO:0000256" key="1">
    <source>
        <dbReference type="SAM" id="MobiDB-lite"/>
    </source>
</evidence>
<feature type="compositionally biased region" description="Polar residues" evidence="1">
    <location>
        <begin position="287"/>
        <end position="297"/>
    </location>
</feature>